<evidence type="ECO:0000313" key="1">
    <source>
        <dbReference type="EMBL" id="JAD36444.1"/>
    </source>
</evidence>
<proteinExistence type="predicted"/>
<protein>
    <submittedName>
        <fullName evidence="1">Tps10</fullName>
    </submittedName>
</protein>
<accession>A0A0A8ZAL0</accession>
<organism evidence="1">
    <name type="scientific">Arundo donax</name>
    <name type="common">Giant reed</name>
    <name type="synonym">Donax arundinaceus</name>
    <dbReference type="NCBI Taxonomy" id="35708"/>
    <lineage>
        <taxon>Eukaryota</taxon>
        <taxon>Viridiplantae</taxon>
        <taxon>Streptophyta</taxon>
        <taxon>Embryophyta</taxon>
        <taxon>Tracheophyta</taxon>
        <taxon>Spermatophyta</taxon>
        <taxon>Magnoliopsida</taxon>
        <taxon>Liliopsida</taxon>
        <taxon>Poales</taxon>
        <taxon>Poaceae</taxon>
        <taxon>PACMAD clade</taxon>
        <taxon>Arundinoideae</taxon>
        <taxon>Arundineae</taxon>
        <taxon>Arundo</taxon>
    </lineage>
</organism>
<sequence length="36" mass="4148">MTLHHQSVSKWGSTMLLPSIVICYSMGQQCTMHVRR</sequence>
<name>A0A0A8ZAL0_ARUDO</name>
<reference evidence="1" key="2">
    <citation type="journal article" date="2015" name="Data Brief">
        <title>Shoot transcriptome of the giant reed, Arundo donax.</title>
        <authorList>
            <person name="Barrero R.A."/>
            <person name="Guerrero F.D."/>
            <person name="Moolhuijzen P."/>
            <person name="Goolsby J.A."/>
            <person name="Tidwell J."/>
            <person name="Bellgard S.E."/>
            <person name="Bellgard M.I."/>
        </authorList>
    </citation>
    <scope>NUCLEOTIDE SEQUENCE</scope>
    <source>
        <tissue evidence="1">Shoot tissue taken approximately 20 cm above the soil surface</tissue>
    </source>
</reference>
<reference evidence="1" key="1">
    <citation type="submission" date="2014-09" db="EMBL/GenBank/DDBJ databases">
        <authorList>
            <person name="Magalhaes I.L.F."/>
            <person name="Oliveira U."/>
            <person name="Santos F.R."/>
            <person name="Vidigal T.H.D.A."/>
            <person name="Brescovit A.D."/>
            <person name="Santos A.J."/>
        </authorList>
    </citation>
    <scope>NUCLEOTIDE SEQUENCE</scope>
    <source>
        <tissue evidence="1">Shoot tissue taken approximately 20 cm above the soil surface</tissue>
    </source>
</reference>
<dbReference type="EMBL" id="GBRH01261451">
    <property type="protein sequence ID" value="JAD36444.1"/>
    <property type="molecule type" value="Transcribed_RNA"/>
</dbReference>
<dbReference type="AlphaFoldDB" id="A0A0A8ZAL0"/>